<dbReference type="EMBL" id="ABXP02000109">
    <property type="protein sequence ID" value="KKC28951.1"/>
    <property type="molecule type" value="Genomic_DNA"/>
</dbReference>
<reference evidence="1 2" key="1">
    <citation type="submission" date="2008-07" db="EMBL/GenBank/DDBJ databases">
        <authorList>
            <person name="Gonzalez J."/>
            <person name="Sokolova T."/>
            <person name="Ferriera S."/>
            <person name="Johnson J."/>
            <person name="Kravitz S."/>
            <person name="Beeson K."/>
            <person name="Sutton G."/>
            <person name="Rogers Y.-H."/>
            <person name="Friedman R."/>
            <person name="Frazier M."/>
            <person name="Venter J.C."/>
        </authorList>
    </citation>
    <scope>NUCLEOTIDE SEQUENCE [LARGE SCALE GENOMIC DNA]</scope>
    <source>
        <strain evidence="1 2">DSM 12653</strain>
    </source>
</reference>
<dbReference type="Pfam" id="PF14595">
    <property type="entry name" value="Thioredoxin_9"/>
    <property type="match status" value="1"/>
</dbReference>
<reference evidence="2" key="3">
    <citation type="submission" date="2015-02" db="EMBL/GenBank/DDBJ databases">
        <title>Genome analysis of three genomes within the thermophilic hydrogenogenic bacterial species Caldanaerobacter subterraneus.</title>
        <authorList>
            <person name="Sant'Anna F.H."/>
            <person name="Lebedinsky A."/>
            <person name="Sokolova T."/>
            <person name="Robb F.T."/>
            <person name="Gonzalez J.M."/>
        </authorList>
    </citation>
    <scope>NUCLEOTIDE SEQUENCE [LARGE SCALE GENOMIC DNA]</scope>
    <source>
        <strain evidence="2">DSM 12653</strain>
    </source>
</reference>
<name>A0A0F5PKK8_9THEO</name>
<evidence type="ECO:0000313" key="1">
    <source>
        <dbReference type="EMBL" id="KKC28951.1"/>
    </source>
</evidence>
<gene>
    <name evidence="1" type="ORF">CDSM653_02033</name>
</gene>
<evidence type="ECO:0008006" key="3">
    <source>
        <dbReference type="Google" id="ProtNLM"/>
    </source>
</evidence>
<dbReference type="Proteomes" id="UP000010146">
    <property type="component" value="Unassembled WGS sequence"/>
</dbReference>
<dbReference type="Gene3D" id="3.40.30.10">
    <property type="entry name" value="Glutaredoxin"/>
    <property type="match status" value="1"/>
</dbReference>
<reference evidence="1 2" key="2">
    <citation type="journal article" date="2015" name="BMC Genomics">
        <title>Analysis of three genomes within the thermophilic bacterial species Caldanaerobacter subterraneus with a focus on carbon monoxide dehydrogenase evolution and hydrolase diversity.</title>
        <authorList>
            <person name="Sant'Anna F.H."/>
            <person name="Lebedinsky A.V."/>
            <person name="Sokolova T.G."/>
            <person name="Robb F.T."/>
            <person name="Gonzalez J.M."/>
        </authorList>
    </citation>
    <scope>NUCLEOTIDE SEQUENCE [LARGE SCALE GENOMIC DNA]</scope>
    <source>
        <strain evidence="1 2">DSM 12653</strain>
    </source>
</reference>
<accession>A0A0F5PKK8</accession>
<comment type="caution">
    <text evidence="1">The sequence shown here is derived from an EMBL/GenBank/DDBJ whole genome shotgun (WGS) entry which is preliminary data.</text>
</comment>
<sequence length="165" mass="19826">MSLKDLFEKGLTFDEFIETSEDDITRQRIRERYDKTVLEKDVAQKIASLPKVNILAFAETWCPDSQVNVPIVAKIASYNKTFELKIVKREGNEEYMKPYYVEGKPRIPTFVFMDENFKEFGHWVERPQIVRELEKREVADWKRDYLKGKYDSEIIREIVYIFLRR</sequence>
<dbReference type="SUPFAM" id="SSF52833">
    <property type="entry name" value="Thioredoxin-like"/>
    <property type="match status" value="1"/>
</dbReference>
<evidence type="ECO:0000313" key="2">
    <source>
        <dbReference type="Proteomes" id="UP000010146"/>
    </source>
</evidence>
<proteinExistence type="predicted"/>
<protein>
    <recommendedName>
        <fullName evidence="3">Thioredoxin family protein</fullName>
    </recommendedName>
</protein>
<dbReference type="AlphaFoldDB" id="A0A0F5PKK8"/>
<dbReference type="RefSeq" id="WP_043883982.1">
    <property type="nucleotide sequence ID" value="NZ_ABXP02000109.1"/>
</dbReference>
<dbReference type="InterPro" id="IPR036249">
    <property type="entry name" value="Thioredoxin-like_sf"/>
</dbReference>
<organism evidence="1 2">
    <name type="scientific">Caldanaerobacter subterraneus subsp. pacificus DSM 12653</name>
    <dbReference type="NCBI Taxonomy" id="391606"/>
    <lineage>
        <taxon>Bacteria</taxon>
        <taxon>Bacillati</taxon>
        <taxon>Bacillota</taxon>
        <taxon>Clostridia</taxon>
        <taxon>Thermoanaerobacterales</taxon>
        <taxon>Thermoanaerobacteraceae</taxon>
        <taxon>Caldanaerobacter</taxon>
    </lineage>
</organism>